<dbReference type="PIRSF" id="PIRSF016719">
    <property type="entry name" value="UCP016719"/>
    <property type="match status" value="1"/>
</dbReference>
<dbReference type="InterPro" id="IPR048502">
    <property type="entry name" value="NamZ_N"/>
</dbReference>
<dbReference type="Gene3D" id="3.90.1150.140">
    <property type="match status" value="1"/>
</dbReference>
<dbReference type="PANTHER" id="PTHR42915">
    <property type="entry name" value="HYPOTHETICAL 460 KDA PROTEIN IN FEUA-SIGW INTERGENIC REGION [PRECURSOR]"/>
    <property type="match status" value="1"/>
</dbReference>
<keyword evidence="4" id="KW-1185">Reference proteome</keyword>
<dbReference type="GO" id="GO:0033922">
    <property type="term" value="F:peptidoglycan beta-N-acetylmuramidase activity"/>
    <property type="evidence" value="ECO:0007669"/>
    <property type="project" value="InterPro"/>
</dbReference>
<dbReference type="KEGG" id="dmp:FAK_07870"/>
<evidence type="ECO:0000259" key="1">
    <source>
        <dbReference type="Pfam" id="PF07075"/>
    </source>
</evidence>
<dbReference type="Proteomes" id="UP001366166">
    <property type="component" value="Chromosome"/>
</dbReference>
<dbReference type="Pfam" id="PF07075">
    <property type="entry name" value="NamZ_N"/>
    <property type="match status" value="1"/>
</dbReference>
<dbReference type="Pfam" id="PF20732">
    <property type="entry name" value="NamZ_C"/>
    <property type="match status" value="1"/>
</dbReference>
<protein>
    <recommendedName>
        <fullName evidence="5">DUF1343 domain-containing protein</fullName>
    </recommendedName>
</protein>
<evidence type="ECO:0000313" key="3">
    <source>
        <dbReference type="EMBL" id="BEQ13721.1"/>
    </source>
</evidence>
<sequence length="387" mass="41508">MVTGLGRLGDAAPADLNGASLGLLANPAAVGPDLSPAWVMVNRVWPGGLKALFGPQHGFFAEKQDNMVESEHGTHPGLGVPIYSLYGQTRRPTPEMLSGLDALLVDLVDVGCRVYTFFSTLVACLEECAAAGVEVVVLDRPNPIGRRFEGPVLPPELMSFVGAHAIPLSHGLTLGELARLVVAERNLNVALRVIPCAGWAGEDFAATGLPWVMPSPNMPTLDTARVYPGQVLLEGASLSEGRGTTRPFEIFGMPGLDPAAVLDALEPEALDGAVLRPLNFEPTFHKFAGQVCGGFQIHVTDPGLYRPVRATLALLGAINRAQPGLWGLRPPPYEYEHERRPLDLLLGDAEAVDMLVAGATTAELEARWQGDLEQWDERRQRALLYPA</sequence>
<proteinExistence type="predicted"/>
<dbReference type="InterPro" id="IPR048503">
    <property type="entry name" value="NamZ_C"/>
</dbReference>
<dbReference type="AlphaFoldDB" id="A0AAU9EIA8"/>
<feature type="domain" description="Peptidoglycan beta-N-acetylmuramidase NamZ C-terminal" evidence="2">
    <location>
        <begin position="226"/>
        <end position="385"/>
    </location>
</feature>
<name>A0AAU9EIA8_9BACT</name>
<gene>
    <name evidence="3" type="ORF">FAK_07870</name>
</gene>
<reference evidence="4" key="1">
    <citation type="journal article" date="2023" name="Arch. Microbiol.">
        <title>Desulfoferula mesophilus gen. nov. sp. nov., a mesophilic sulfate-reducing bacterium isolated from a brackish lake sediment.</title>
        <authorList>
            <person name="Watanabe T."/>
            <person name="Yabe T."/>
            <person name="Tsuji J.M."/>
            <person name="Fukui M."/>
        </authorList>
    </citation>
    <scope>NUCLEOTIDE SEQUENCE [LARGE SCALE GENOMIC DNA]</scope>
    <source>
        <strain evidence="4">12FAK</strain>
    </source>
</reference>
<accession>A0AAU9EIA8</accession>
<dbReference type="InterPro" id="IPR008302">
    <property type="entry name" value="NamZ"/>
</dbReference>
<evidence type="ECO:0000313" key="4">
    <source>
        <dbReference type="Proteomes" id="UP001366166"/>
    </source>
</evidence>
<evidence type="ECO:0000259" key="2">
    <source>
        <dbReference type="Pfam" id="PF20732"/>
    </source>
</evidence>
<organism evidence="3 4">
    <name type="scientific">Desulfoferula mesophila</name>
    <dbReference type="NCBI Taxonomy" id="3058419"/>
    <lineage>
        <taxon>Bacteria</taxon>
        <taxon>Pseudomonadati</taxon>
        <taxon>Thermodesulfobacteriota</taxon>
        <taxon>Desulfarculia</taxon>
        <taxon>Desulfarculales</taxon>
        <taxon>Desulfarculaceae</taxon>
        <taxon>Desulfoferula</taxon>
    </lineage>
</organism>
<dbReference type="Gene3D" id="3.40.50.12170">
    <property type="entry name" value="Uncharacterised protein PF07075, DUF1343"/>
    <property type="match status" value="1"/>
</dbReference>
<feature type="domain" description="Peptidoglycan beta-N-acetylmuramidase NamZ N-terminal" evidence="1">
    <location>
        <begin position="22"/>
        <end position="221"/>
    </location>
</feature>
<dbReference type="EMBL" id="AP028679">
    <property type="protein sequence ID" value="BEQ13721.1"/>
    <property type="molecule type" value="Genomic_DNA"/>
</dbReference>
<dbReference type="PANTHER" id="PTHR42915:SF1">
    <property type="entry name" value="PEPTIDOGLYCAN BETA-N-ACETYLMURAMIDASE NAMZ"/>
    <property type="match status" value="1"/>
</dbReference>
<evidence type="ECO:0008006" key="5">
    <source>
        <dbReference type="Google" id="ProtNLM"/>
    </source>
</evidence>